<evidence type="ECO:0000256" key="3">
    <source>
        <dbReference type="ARBA" id="ARBA00022692"/>
    </source>
</evidence>
<dbReference type="GO" id="GO:0000822">
    <property type="term" value="F:inositol hexakisphosphate binding"/>
    <property type="evidence" value="ECO:0007669"/>
    <property type="project" value="TreeGrafter"/>
</dbReference>
<feature type="transmembrane region" description="Helical" evidence="7">
    <location>
        <begin position="530"/>
        <end position="549"/>
    </location>
</feature>
<dbReference type="GO" id="GO:0016036">
    <property type="term" value="P:cellular response to phosphate starvation"/>
    <property type="evidence" value="ECO:0007669"/>
    <property type="project" value="TreeGrafter"/>
</dbReference>
<evidence type="ECO:0000256" key="2">
    <source>
        <dbReference type="ARBA" id="ARBA00009665"/>
    </source>
</evidence>
<evidence type="ECO:0000256" key="1">
    <source>
        <dbReference type="ARBA" id="ARBA00004141"/>
    </source>
</evidence>
<keyword evidence="10" id="KW-0675">Receptor</keyword>
<evidence type="ECO:0000313" key="11">
    <source>
        <dbReference type="Proteomes" id="UP001217754"/>
    </source>
</evidence>
<feature type="transmembrane region" description="Helical" evidence="7">
    <location>
        <begin position="490"/>
        <end position="509"/>
    </location>
</feature>
<name>A0AAF0F3Q8_9BASI</name>
<dbReference type="GO" id="GO:0005886">
    <property type="term" value="C:plasma membrane"/>
    <property type="evidence" value="ECO:0007669"/>
    <property type="project" value="TreeGrafter"/>
</dbReference>
<comment type="subcellular location">
    <subcellularLocation>
        <location evidence="1">Membrane</location>
        <topology evidence="1">Multi-pass membrane protein</topology>
    </subcellularLocation>
</comment>
<evidence type="ECO:0000256" key="7">
    <source>
        <dbReference type="SAM" id="Phobius"/>
    </source>
</evidence>
<proteinExistence type="inferred from homology"/>
<dbReference type="GO" id="GO:0005794">
    <property type="term" value="C:Golgi apparatus"/>
    <property type="evidence" value="ECO:0007669"/>
    <property type="project" value="TreeGrafter"/>
</dbReference>
<organism evidence="10 11">
    <name type="scientific">Malassezia japonica</name>
    <dbReference type="NCBI Taxonomy" id="223818"/>
    <lineage>
        <taxon>Eukaryota</taxon>
        <taxon>Fungi</taxon>
        <taxon>Dikarya</taxon>
        <taxon>Basidiomycota</taxon>
        <taxon>Ustilaginomycotina</taxon>
        <taxon>Malasseziomycetes</taxon>
        <taxon>Malasseziales</taxon>
        <taxon>Malasseziaceae</taxon>
        <taxon>Malassezia</taxon>
    </lineage>
</organism>
<dbReference type="GeneID" id="85225903"/>
<feature type="domain" description="SPX" evidence="9">
    <location>
        <begin position="1"/>
        <end position="386"/>
    </location>
</feature>
<keyword evidence="11" id="KW-1185">Reference proteome</keyword>
<gene>
    <name evidence="10" type="primary">SYG1</name>
    <name evidence="10" type="ORF">MJAP1_002252</name>
</gene>
<dbReference type="PANTHER" id="PTHR10783:SF103">
    <property type="entry name" value="SOLUTE CARRIER FAMILY 53 MEMBER 1"/>
    <property type="match status" value="1"/>
</dbReference>
<dbReference type="CDD" id="cd14475">
    <property type="entry name" value="SPX_SYG1_like"/>
    <property type="match status" value="1"/>
</dbReference>
<dbReference type="InterPro" id="IPR004331">
    <property type="entry name" value="SPX_dom"/>
</dbReference>
<dbReference type="Pfam" id="PF03105">
    <property type="entry name" value="SPX"/>
    <property type="match status" value="1"/>
</dbReference>
<evidence type="ECO:0000256" key="5">
    <source>
        <dbReference type="ARBA" id="ARBA00023136"/>
    </source>
</evidence>
<dbReference type="RefSeq" id="XP_060122178.1">
    <property type="nucleotide sequence ID" value="XM_060266195.1"/>
</dbReference>
<dbReference type="CDD" id="cd14447">
    <property type="entry name" value="SPX"/>
    <property type="match status" value="1"/>
</dbReference>
<feature type="transmembrane region" description="Helical" evidence="7">
    <location>
        <begin position="588"/>
        <end position="605"/>
    </location>
</feature>
<feature type="transmembrane region" description="Helical" evidence="7">
    <location>
        <begin position="758"/>
        <end position="778"/>
    </location>
</feature>
<accession>A0AAF0F3Q8</accession>
<comment type="similarity">
    <text evidence="2">Belongs to the SYG1 (TC 2.A.94) family.</text>
</comment>
<keyword evidence="3 7" id="KW-0812">Transmembrane</keyword>
<feature type="compositionally biased region" description="Basic and acidic residues" evidence="6">
    <location>
        <begin position="137"/>
        <end position="150"/>
    </location>
</feature>
<reference evidence="10" key="1">
    <citation type="submission" date="2023-03" db="EMBL/GenBank/DDBJ databases">
        <title>Mating type loci evolution in Malassezia.</title>
        <authorList>
            <person name="Coelho M.A."/>
        </authorList>
    </citation>
    <scope>NUCLEOTIDE SEQUENCE</scope>
    <source>
        <strain evidence="10">CBS 9431</strain>
    </source>
</reference>
<evidence type="ECO:0000256" key="4">
    <source>
        <dbReference type="ARBA" id="ARBA00022989"/>
    </source>
</evidence>
<dbReference type="AlphaFoldDB" id="A0AAF0F3Q8"/>
<sequence>MKFARYLEENAVDEWRKAYINYRGLKKLIKRVDEHYELRQARNSQMRFPNMPEQARNRAARLIRRGTSVFKGSNGAPEYKDPEPGAIEDELPEVSLKDTGLSLLHGAADIEAPEEEEPQPGPSSASVHSVLHADGTKTNKVLDGESRLSEEPEAYAGPTVKDLGRHRMPTSWVVPEEGDNDNIDIHKLIKKLFDSEERKFFYALDDEVARIVHFYEEREREAIERLSTLVTQLSELAEHRREFKAKTNEVVNHGGLSRIFSAVPVKMDAEGLQRARLNAQHLAKSPSSPNTADAGDKRRAQAIEHMQALNIGPLHPQAPGENQLRIEHDPVRYKAARKKLREAVIENYRALEILNNYRILNRTGFTKILKKFDKTLNVETLHLYYSSRVMPTPLVTSETVPKLLRATEEIFTSYFEHGDSKRARDVLREPFSLPPGMREHNHHQSVFRTGVYLGVALCATIQGLRDALDPQTQAVLPQWKQLLQLYAAEFIPTLFALLFGLNLAAWQHVRINTVFIFEWDAGNALEPTQYFEMPAIFLLLLSIFFWVSFASPDATDIAPTTWPLVWLVIVLLLLLNPLPMLHSSSRRWFVKSICRVFGAGIFASVEFRDFFLGDELNSLAYSMSNLWFLGCEYHHHFHQPDVCPMSISWWVPVLTAIPAFLRFVQCFRRYADSRGMVRIHLVNAGKYASSILNAFFYFNYRHHNSQGTKHFVLWIVFAAISSIFTSSWDLIMDWNLLQRHSKYPLLRTSLAFEEVWPIYYFAIVSNVFLRFIWVIYLFGGPASLQLRSFLAALLEMLRRWQWNFIRLENEHIVPLPYPTSRSQMVENDMDDDARSSFNLRAFSIRSSNSEDMMRMNDERAQETLERTRVGLQAARRRNTQEVEHEMDS</sequence>
<dbReference type="PROSITE" id="PS51382">
    <property type="entry name" value="SPX"/>
    <property type="match status" value="1"/>
</dbReference>
<feature type="transmembrane region" description="Helical" evidence="7">
    <location>
        <begin position="561"/>
        <end position="581"/>
    </location>
</feature>
<dbReference type="Pfam" id="PF03124">
    <property type="entry name" value="EXS"/>
    <property type="match status" value="1"/>
</dbReference>
<dbReference type="PANTHER" id="PTHR10783">
    <property type="entry name" value="XENOTROPIC AND POLYTROPIC RETROVIRUS RECEPTOR 1-RELATED"/>
    <property type="match status" value="1"/>
</dbReference>
<feature type="transmembrane region" description="Helical" evidence="7">
    <location>
        <begin position="711"/>
        <end position="731"/>
    </location>
</feature>
<dbReference type="GO" id="GO:0006817">
    <property type="term" value="P:phosphate ion transport"/>
    <property type="evidence" value="ECO:0007669"/>
    <property type="project" value="TreeGrafter"/>
</dbReference>
<dbReference type="InterPro" id="IPR004342">
    <property type="entry name" value="EXS_C"/>
</dbReference>
<protein>
    <submittedName>
        <fullName evidence="10">Xenotropic and polytropic retrovirus receptor 1</fullName>
    </submittedName>
</protein>
<dbReference type="EMBL" id="CP119960">
    <property type="protein sequence ID" value="WFD39281.1"/>
    <property type="molecule type" value="Genomic_DNA"/>
</dbReference>
<evidence type="ECO:0000256" key="6">
    <source>
        <dbReference type="SAM" id="MobiDB-lite"/>
    </source>
</evidence>
<feature type="transmembrane region" description="Helical" evidence="7">
    <location>
        <begin position="647"/>
        <end position="664"/>
    </location>
</feature>
<dbReference type="Proteomes" id="UP001217754">
    <property type="component" value="Chromosome 3"/>
</dbReference>
<feature type="region of interest" description="Disordered" evidence="6">
    <location>
        <begin position="137"/>
        <end position="162"/>
    </location>
</feature>
<evidence type="ECO:0000259" key="9">
    <source>
        <dbReference type="PROSITE" id="PS51382"/>
    </source>
</evidence>
<keyword evidence="5 7" id="KW-0472">Membrane</keyword>
<evidence type="ECO:0000313" key="10">
    <source>
        <dbReference type="EMBL" id="WFD39281.1"/>
    </source>
</evidence>
<dbReference type="PROSITE" id="PS51380">
    <property type="entry name" value="EXS"/>
    <property type="match status" value="1"/>
</dbReference>
<feature type="domain" description="EXS" evidence="8">
    <location>
        <begin position="642"/>
        <end position="839"/>
    </location>
</feature>
<keyword evidence="4 7" id="KW-1133">Transmembrane helix</keyword>
<evidence type="ECO:0000259" key="8">
    <source>
        <dbReference type="PROSITE" id="PS51380"/>
    </source>
</evidence>